<accession>A0A9P0AUG3</accession>
<feature type="chain" id="PRO_5040336126" evidence="1">
    <location>
        <begin position="25"/>
        <end position="114"/>
    </location>
</feature>
<evidence type="ECO:0000313" key="2">
    <source>
        <dbReference type="EMBL" id="CAH0548151.1"/>
    </source>
</evidence>
<evidence type="ECO:0000256" key="1">
    <source>
        <dbReference type="SAM" id="SignalP"/>
    </source>
</evidence>
<name>A0A9P0AUG3_BRAAE</name>
<dbReference type="Proteomes" id="UP001154078">
    <property type="component" value="Chromosome 1"/>
</dbReference>
<dbReference type="OrthoDB" id="6101901at2759"/>
<feature type="signal peptide" evidence="1">
    <location>
        <begin position="1"/>
        <end position="24"/>
    </location>
</feature>
<organism evidence="2 3">
    <name type="scientific">Brassicogethes aeneus</name>
    <name type="common">Rape pollen beetle</name>
    <name type="synonym">Meligethes aeneus</name>
    <dbReference type="NCBI Taxonomy" id="1431903"/>
    <lineage>
        <taxon>Eukaryota</taxon>
        <taxon>Metazoa</taxon>
        <taxon>Ecdysozoa</taxon>
        <taxon>Arthropoda</taxon>
        <taxon>Hexapoda</taxon>
        <taxon>Insecta</taxon>
        <taxon>Pterygota</taxon>
        <taxon>Neoptera</taxon>
        <taxon>Endopterygota</taxon>
        <taxon>Coleoptera</taxon>
        <taxon>Polyphaga</taxon>
        <taxon>Cucujiformia</taxon>
        <taxon>Nitidulidae</taxon>
        <taxon>Meligethinae</taxon>
        <taxon>Brassicogethes</taxon>
    </lineage>
</organism>
<reference evidence="2" key="1">
    <citation type="submission" date="2021-12" db="EMBL/GenBank/DDBJ databases">
        <authorList>
            <person name="King R."/>
        </authorList>
    </citation>
    <scope>NUCLEOTIDE SEQUENCE</scope>
</reference>
<dbReference type="AlphaFoldDB" id="A0A9P0AUG3"/>
<dbReference type="EMBL" id="OV121132">
    <property type="protein sequence ID" value="CAH0548151.1"/>
    <property type="molecule type" value="Genomic_DNA"/>
</dbReference>
<sequence length="114" mass="13018">MALYHASILFALIFLWLILANGGASPVSGRSGQALRPIRTIKQRAFKDMDLLVARGYGKRVPQQLMTARSYGKRAVNMDNVNNVLLEWLELESRMRNMGYPRSIRKEEDLIIPE</sequence>
<protein>
    <submittedName>
        <fullName evidence="2">Uncharacterized protein</fullName>
    </submittedName>
</protein>
<keyword evidence="1" id="KW-0732">Signal</keyword>
<evidence type="ECO:0000313" key="3">
    <source>
        <dbReference type="Proteomes" id="UP001154078"/>
    </source>
</evidence>
<proteinExistence type="predicted"/>
<gene>
    <name evidence="2" type="ORF">MELIAE_LOCUS1974</name>
</gene>
<keyword evidence="3" id="KW-1185">Reference proteome</keyword>